<evidence type="ECO:0000256" key="1">
    <source>
        <dbReference type="SAM" id="MobiDB-lite"/>
    </source>
</evidence>
<gene>
    <name evidence="3" type="ORF">PDE001_LOCUS3407</name>
</gene>
<accession>A0AAV0TRY2</accession>
<evidence type="ECO:0000313" key="3">
    <source>
        <dbReference type="EMBL" id="CAI5725675.1"/>
    </source>
</evidence>
<protein>
    <recommendedName>
        <fullName evidence="5">Carbohydrate-binding module family 19 domain-containing protein</fullName>
    </recommendedName>
</protein>
<keyword evidence="4" id="KW-1185">Reference proteome</keyword>
<evidence type="ECO:0000313" key="4">
    <source>
        <dbReference type="Proteomes" id="UP001162029"/>
    </source>
</evidence>
<dbReference type="EMBL" id="CANTFM010000583">
    <property type="protein sequence ID" value="CAI5725675.1"/>
    <property type="molecule type" value="Genomic_DNA"/>
</dbReference>
<organism evidence="3 4">
    <name type="scientific">Peronospora destructor</name>
    <dbReference type="NCBI Taxonomy" id="86335"/>
    <lineage>
        <taxon>Eukaryota</taxon>
        <taxon>Sar</taxon>
        <taxon>Stramenopiles</taxon>
        <taxon>Oomycota</taxon>
        <taxon>Peronosporomycetes</taxon>
        <taxon>Peronosporales</taxon>
        <taxon>Peronosporaceae</taxon>
        <taxon>Peronospora</taxon>
    </lineage>
</organism>
<comment type="caution">
    <text evidence="3">The sequence shown here is derived from an EMBL/GenBank/DDBJ whole genome shotgun (WGS) entry which is preliminary data.</text>
</comment>
<reference evidence="3" key="1">
    <citation type="submission" date="2022-12" db="EMBL/GenBank/DDBJ databases">
        <authorList>
            <person name="Webb A."/>
        </authorList>
    </citation>
    <scope>NUCLEOTIDE SEQUENCE</scope>
    <source>
        <strain evidence="3">Pd1</strain>
    </source>
</reference>
<evidence type="ECO:0000256" key="2">
    <source>
        <dbReference type="SAM" id="SignalP"/>
    </source>
</evidence>
<dbReference type="Proteomes" id="UP001162029">
    <property type="component" value="Unassembled WGS sequence"/>
</dbReference>
<name>A0AAV0TRY2_9STRA</name>
<proteinExistence type="predicted"/>
<feature type="signal peptide" evidence="2">
    <location>
        <begin position="1"/>
        <end position="20"/>
    </location>
</feature>
<dbReference type="AlphaFoldDB" id="A0AAV0TRY2"/>
<evidence type="ECO:0008006" key="5">
    <source>
        <dbReference type="Google" id="ProtNLM"/>
    </source>
</evidence>
<keyword evidence="2" id="KW-0732">Signal</keyword>
<sequence>MKIISNTLLATALAVAAVSADSRVSVCRDATYTLNDSRGAICSGSGSFPAGTACPLKGDIATSDCYNYLHSYGNAQCMAIEHAECVVVGGNTWGCVFPSVGCIGNNTTSPCPTGWSPDTPTSSPVSSSTGHMIPLTAGQIPAGQMPAGQMPAGQMTPGHMTTMPYQVSVTDPPSMQDTPPMIAITVVARPFDSKDKNLPTLMPTPTPTSRGSMDGSKN</sequence>
<feature type="region of interest" description="Disordered" evidence="1">
    <location>
        <begin position="192"/>
        <end position="218"/>
    </location>
</feature>
<feature type="chain" id="PRO_5043314584" description="Carbohydrate-binding module family 19 domain-containing protein" evidence="2">
    <location>
        <begin position="21"/>
        <end position="218"/>
    </location>
</feature>